<evidence type="ECO:0000313" key="2">
    <source>
        <dbReference type="EMBL" id="NEX63701.1"/>
    </source>
</evidence>
<comment type="caution">
    <text evidence="2">The sequence shown here is derived from an EMBL/GenBank/DDBJ whole genome shotgun (WGS) entry which is preliminary data.</text>
</comment>
<proteinExistence type="predicted"/>
<name>A0A6B3SSS0_9BURK</name>
<dbReference type="Gene3D" id="3.40.630.30">
    <property type="match status" value="1"/>
</dbReference>
<evidence type="ECO:0000313" key="3">
    <source>
        <dbReference type="Proteomes" id="UP000482155"/>
    </source>
</evidence>
<dbReference type="InterPro" id="IPR016732">
    <property type="entry name" value="UCP018688"/>
</dbReference>
<dbReference type="Pfam" id="PF09924">
    <property type="entry name" value="LPG_synthase_C"/>
    <property type="match status" value="1"/>
</dbReference>
<dbReference type="InterPro" id="IPR024320">
    <property type="entry name" value="LPG_synthase_C"/>
</dbReference>
<evidence type="ECO:0000259" key="1">
    <source>
        <dbReference type="Pfam" id="PF09924"/>
    </source>
</evidence>
<dbReference type="AlphaFoldDB" id="A0A6B3SSS0"/>
<gene>
    <name evidence="2" type="ORF">G3574_21705</name>
</gene>
<organism evidence="2 3">
    <name type="scientific">Noviherbaspirillum galbum</name>
    <dbReference type="NCBI Taxonomy" id="2709383"/>
    <lineage>
        <taxon>Bacteria</taxon>
        <taxon>Pseudomonadati</taxon>
        <taxon>Pseudomonadota</taxon>
        <taxon>Betaproteobacteria</taxon>
        <taxon>Burkholderiales</taxon>
        <taxon>Oxalobacteraceae</taxon>
        <taxon>Noviherbaspirillum</taxon>
    </lineage>
</organism>
<feature type="domain" description="Phosphatidylglycerol lysyltransferase C-terminal" evidence="1">
    <location>
        <begin position="42"/>
        <end position="290"/>
    </location>
</feature>
<keyword evidence="3" id="KW-1185">Reference proteome</keyword>
<protein>
    <submittedName>
        <fullName evidence="2">DUF2156 domain-containing protein</fullName>
    </submittedName>
</protein>
<dbReference type="SUPFAM" id="SSF55729">
    <property type="entry name" value="Acyl-CoA N-acyltransferases (Nat)"/>
    <property type="match status" value="1"/>
</dbReference>
<sequence length="303" mass="34386">MRKSADDAIPMAPGSALELSHRQEIDARLAPLRESLGKDCLSEFAFPNLYLFRQAHDYRFLPGRWPCVAGLTYDGARHLMPLFDLAEAPLQVLRDLLQGYDCFYPVPAATARRLDPALFQVTQFDADADYLYAAENFRSYRGEVLRKKRQLMQQLLRQHQVTHAPLDASRIDDARMLLSGWMRDKDKGAGEADESSCHEALQLAGHFGFDASIYYADGAPAGFIIAEHLNAGTAAMRFAKGSDRYKGIYQHMFHDFAMRAKELAWINFEQDLGLPNFRQTKRSYQPAELLQKCRVALRYPSAT</sequence>
<reference evidence="2 3" key="1">
    <citation type="submission" date="2020-02" db="EMBL/GenBank/DDBJ databases">
        <authorList>
            <person name="Kim M.K."/>
        </authorList>
    </citation>
    <scope>NUCLEOTIDE SEQUENCE [LARGE SCALE GENOMIC DNA]</scope>
    <source>
        <strain evidence="2 3">17J57-3</strain>
    </source>
</reference>
<dbReference type="InterPro" id="IPR016181">
    <property type="entry name" value="Acyl_CoA_acyltransferase"/>
</dbReference>
<dbReference type="PANTHER" id="PTHR41373">
    <property type="entry name" value="DUF2156 DOMAIN-CONTAINING PROTEIN"/>
    <property type="match status" value="1"/>
</dbReference>
<dbReference type="RefSeq" id="WP_163967635.1">
    <property type="nucleotide sequence ID" value="NZ_JAAIVB010000074.1"/>
</dbReference>
<dbReference type="PANTHER" id="PTHR41373:SF1">
    <property type="entry name" value="PHOSPHATIDYLGLYCEROL LYSYLTRANSFERASE C-TERMINAL DOMAIN-CONTAINING PROTEIN"/>
    <property type="match status" value="1"/>
</dbReference>
<dbReference type="Proteomes" id="UP000482155">
    <property type="component" value="Unassembled WGS sequence"/>
</dbReference>
<accession>A0A6B3SSS0</accession>
<dbReference type="EMBL" id="JAAIVB010000074">
    <property type="protein sequence ID" value="NEX63701.1"/>
    <property type="molecule type" value="Genomic_DNA"/>
</dbReference>